<protein>
    <submittedName>
        <fullName evidence="8">MFS transporter</fullName>
    </submittedName>
</protein>
<accession>A0ABW7GD85</accession>
<feature type="transmembrane region" description="Helical" evidence="6">
    <location>
        <begin position="159"/>
        <end position="181"/>
    </location>
</feature>
<dbReference type="SUPFAM" id="SSF103473">
    <property type="entry name" value="MFS general substrate transporter"/>
    <property type="match status" value="1"/>
</dbReference>
<evidence type="ECO:0000256" key="6">
    <source>
        <dbReference type="SAM" id="Phobius"/>
    </source>
</evidence>
<feature type="transmembrane region" description="Helical" evidence="6">
    <location>
        <begin position="97"/>
        <end position="119"/>
    </location>
</feature>
<dbReference type="Proteomes" id="UP001606305">
    <property type="component" value="Unassembled WGS sequence"/>
</dbReference>
<evidence type="ECO:0000256" key="1">
    <source>
        <dbReference type="ARBA" id="ARBA00004651"/>
    </source>
</evidence>
<evidence type="ECO:0000256" key="2">
    <source>
        <dbReference type="ARBA" id="ARBA00022475"/>
    </source>
</evidence>
<dbReference type="InterPro" id="IPR011701">
    <property type="entry name" value="MFS"/>
</dbReference>
<evidence type="ECO:0000256" key="4">
    <source>
        <dbReference type="ARBA" id="ARBA00022989"/>
    </source>
</evidence>
<reference evidence="8 9" key="1">
    <citation type="submission" date="2024-09" db="EMBL/GenBank/DDBJ databases">
        <title>Novel species of the genus Pelomonas and Roseateles isolated from streams.</title>
        <authorList>
            <person name="Lu H."/>
        </authorList>
    </citation>
    <scope>NUCLEOTIDE SEQUENCE [LARGE SCALE GENOMIC DNA]</scope>
    <source>
        <strain evidence="8 9">BYS96W</strain>
    </source>
</reference>
<sequence length="189" mass="19758">MRSPLVVFGMLAVGVLFMGEFAVFTYLRPFLERVTQVDVSTLSMLLLLIGVFGLVGTVFVGHLLTWSLRTVLVVTPVLMAAMVVVLLAAGRSLPATAVLLAVWGLVSTSAPVAWFTWLAKTLPQDAEAGGGLMVAIIQLAITLGASVGGLLFDHQGYQLTFLAGAGLLAVSAALSIAAGQFGRRTLSIN</sequence>
<organism evidence="8 9">
    <name type="scientific">Pelomonas nitida</name>
    <dbReference type="NCBI Taxonomy" id="3299027"/>
    <lineage>
        <taxon>Bacteria</taxon>
        <taxon>Pseudomonadati</taxon>
        <taxon>Pseudomonadota</taxon>
        <taxon>Betaproteobacteria</taxon>
        <taxon>Burkholderiales</taxon>
        <taxon>Sphaerotilaceae</taxon>
        <taxon>Roseateles</taxon>
    </lineage>
</organism>
<name>A0ABW7GD85_9BURK</name>
<dbReference type="InterPro" id="IPR050189">
    <property type="entry name" value="MFS_Efflux_Transporters"/>
</dbReference>
<comment type="caution">
    <text evidence="8">The sequence shown here is derived from an EMBL/GenBank/DDBJ whole genome shotgun (WGS) entry which is preliminary data.</text>
</comment>
<feature type="transmembrane region" description="Helical" evidence="6">
    <location>
        <begin position="70"/>
        <end position="90"/>
    </location>
</feature>
<keyword evidence="2" id="KW-1003">Cell membrane</keyword>
<feature type="transmembrane region" description="Helical" evidence="6">
    <location>
        <begin position="6"/>
        <end position="27"/>
    </location>
</feature>
<dbReference type="PANTHER" id="PTHR43124:SF5">
    <property type="entry name" value="PURINE RIBONUCLEOSIDE EFFLUX PUMP NEPI"/>
    <property type="match status" value="1"/>
</dbReference>
<evidence type="ECO:0000256" key="5">
    <source>
        <dbReference type="ARBA" id="ARBA00023136"/>
    </source>
</evidence>
<feature type="domain" description="Major facilitator superfamily (MFS) profile" evidence="7">
    <location>
        <begin position="1"/>
        <end position="183"/>
    </location>
</feature>
<feature type="transmembrane region" description="Helical" evidence="6">
    <location>
        <begin position="39"/>
        <end position="64"/>
    </location>
</feature>
<dbReference type="PANTHER" id="PTHR43124">
    <property type="entry name" value="PURINE EFFLUX PUMP PBUE"/>
    <property type="match status" value="1"/>
</dbReference>
<dbReference type="PROSITE" id="PS50850">
    <property type="entry name" value="MFS"/>
    <property type="match status" value="1"/>
</dbReference>
<keyword evidence="3 6" id="KW-0812">Transmembrane</keyword>
<dbReference type="EMBL" id="JBIGIA010000033">
    <property type="protein sequence ID" value="MFG6459819.1"/>
    <property type="molecule type" value="Genomic_DNA"/>
</dbReference>
<keyword evidence="5 6" id="KW-0472">Membrane</keyword>
<evidence type="ECO:0000259" key="7">
    <source>
        <dbReference type="PROSITE" id="PS50850"/>
    </source>
</evidence>
<gene>
    <name evidence="8" type="ORF">ACG00X_23585</name>
</gene>
<keyword evidence="4 6" id="KW-1133">Transmembrane helix</keyword>
<dbReference type="Pfam" id="PF07690">
    <property type="entry name" value="MFS_1"/>
    <property type="match status" value="1"/>
</dbReference>
<dbReference type="Gene3D" id="1.20.1250.20">
    <property type="entry name" value="MFS general substrate transporter like domains"/>
    <property type="match status" value="1"/>
</dbReference>
<proteinExistence type="predicted"/>
<keyword evidence="9" id="KW-1185">Reference proteome</keyword>
<evidence type="ECO:0000313" key="8">
    <source>
        <dbReference type="EMBL" id="MFG6459819.1"/>
    </source>
</evidence>
<evidence type="ECO:0000256" key="3">
    <source>
        <dbReference type="ARBA" id="ARBA00022692"/>
    </source>
</evidence>
<dbReference type="InterPro" id="IPR036259">
    <property type="entry name" value="MFS_trans_sf"/>
</dbReference>
<comment type="subcellular location">
    <subcellularLocation>
        <location evidence="1">Cell membrane</location>
        <topology evidence="1">Multi-pass membrane protein</topology>
    </subcellularLocation>
</comment>
<dbReference type="InterPro" id="IPR020846">
    <property type="entry name" value="MFS_dom"/>
</dbReference>
<feature type="transmembrane region" description="Helical" evidence="6">
    <location>
        <begin position="131"/>
        <end position="152"/>
    </location>
</feature>
<evidence type="ECO:0000313" key="9">
    <source>
        <dbReference type="Proteomes" id="UP001606305"/>
    </source>
</evidence>